<dbReference type="AlphaFoldDB" id="A0AAD5JSH6"/>
<dbReference type="InterPro" id="IPR021841">
    <property type="entry name" value="VAC14_Fig4p-bd"/>
</dbReference>
<reference evidence="7" key="1">
    <citation type="journal article" date="2022" name="IScience">
        <title>Evolution of zygomycete secretomes and the origins of terrestrial fungal ecologies.</title>
        <authorList>
            <person name="Chang Y."/>
            <person name="Wang Y."/>
            <person name="Mondo S."/>
            <person name="Ahrendt S."/>
            <person name="Andreopoulos W."/>
            <person name="Barry K."/>
            <person name="Beard J."/>
            <person name="Benny G.L."/>
            <person name="Blankenship S."/>
            <person name="Bonito G."/>
            <person name="Cuomo C."/>
            <person name="Desiro A."/>
            <person name="Gervers K.A."/>
            <person name="Hundley H."/>
            <person name="Kuo A."/>
            <person name="LaButti K."/>
            <person name="Lang B.F."/>
            <person name="Lipzen A."/>
            <person name="O'Donnell K."/>
            <person name="Pangilinan J."/>
            <person name="Reynolds N."/>
            <person name="Sandor L."/>
            <person name="Smith M.E."/>
            <person name="Tsang A."/>
            <person name="Grigoriev I.V."/>
            <person name="Stajich J.E."/>
            <person name="Spatafora J.W."/>
        </authorList>
    </citation>
    <scope>NUCLEOTIDE SEQUENCE</scope>
    <source>
        <strain evidence="7">RSA 2281</strain>
    </source>
</reference>
<keyword evidence="4" id="KW-0472">Membrane</keyword>
<dbReference type="GO" id="GO:0070772">
    <property type="term" value="C:PAS complex"/>
    <property type="evidence" value="ECO:0007669"/>
    <property type="project" value="InterPro"/>
</dbReference>
<evidence type="ECO:0000259" key="6">
    <source>
        <dbReference type="Pfam" id="PF11916"/>
    </source>
</evidence>
<evidence type="ECO:0000313" key="7">
    <source>
        <dbReference type="EMBL" id="KAI9252337.1"/>
    </source>
</evidence>
<dbReference type="InterPro" id="IPR016024">
    <property type="entry name" value="ARM-type_fold"/>
</dbReference>
<dbReference type="Gene3D" id="1.25.10.10">
    <property type="entry name" value="Leucine-rich Repeat Variant"/>
    <property type="match status" value="2"/>
</dbReference>
<dbReference type="SUPFAM" id="SSF48371">
    <property type="entry name" value="ARM repeat"/>
    <property type="match status" value="1"/>
</dbReference>
<dbReference type="GO" id="GO:0006661">
    <property type="term" value="P:phosphatidylinositol biosynthetic process"/>
    <property type="evidence" value="ECO:0007669"/>
    <property type="project" value="InterPro"/>
</dbReference>
<dbReference type="EMBL" id="JAIXMP010000028">
    <property type="protein sequence ID" value="KAI9252337.1"/>
    <property type="molecule type" value="Genomic_DNA"/>
</dbReference>
<comment type="subcellular location">
    <subcellularLocation>
        <location evidence="1">Endomembrane system</location>
    </subcellularLocation>
</comment>
<accession>A0AAD5JSH6</accession>
<gene>
    <name evidence="7" type="ORF">BDA99DRAFT_548379</name>
</gene>
<dbReference type="Proteomes" id="UP001209540">
    <property type="component" value="Unassembled WGS sequence"/>
</dbReference>
<evidence type="ECO:0000256" key="3">
    <source>
        <dbReference type="ARBA" id="ARBA00022737"/>
    </source>
</evidence>
<evidence type="ECO:0000256" key="1">
    <source>
        <dbReference type="ARBA" id="ARBA00004308"/>
    </source>
</evidence>
<dbReference type="Pfam" id="PF11916">
    <property type="entry name" value="Vac14_Fig4_bd"/>
    <property type="match status" value="1"/>
</dbReference>
<keyword evidence="3" id="KW-0677">Repeat</keyword>
<name>A0AAD5JSH6_9FUNG</name>
<dbReference type="PANTHER" id="PTHR16023">
    <property type="entry name" value="TAX1 BINDING PROTEIN-RELATED"/>
    <property type="match status" value="1"/>
</dbReference>
<dbReference type="InterPro" id="IPR011989">
    <property type="entry name" value="ARM-like"/>
</dbReference>
<sequence>MKSSVFSPTVIRELTDKTYDRRKVAALEVESLVKQNKESHEQVIGIIQELVNDFVYSDSSNAQCGGLISLAATAIALGPRVAEYLDIVVPPILACFNSKESRVRYYACECMYNVAKVSKGELLRFFNGLFEGQCMLSNDKEPSVRNGREILDRLIKEIVCELAVTYVSPYSGNTNGHGSDQEQHQLQQEGTGEKAFSLSKFIPVLRRHVYTSNPYERMYVMSWIGILDAVPGLDLVWYLPDVLDGIIRYLTDSHHQIRANARLLLAQFFQEIQFISRQNEDEGTAMSQKRPNHHQTQDGHQQQVEEEKETRSTSSGEEEQQQQQHETISMMTKSTAIAPSTPPPSPTTPIKQIQYDRILDILIQHVSSTKEEIQRTALQWMIEFIAAAKPVVIQFTPRIIHAVLPLLAHPIPTISSFAMETNRNLQKLVLEYSLMYHNGRAGGNVDLVPSHSDPPSTTTMKTKTILVPPTTTTFTTKTVTATTTGGPIMLRRTYRSDIGLSTFTRPKNGELFDYSMTVANLKLQFLSEHEQTRLASLEWLLLLHKKAPNKVIASVDSILPELFKTLSDPSEEVVYRDLELLAQIAYHSDDDTFHIFVKKLLLLFERDRRLLESRGSMIIRQLCIHLDVEKMYCTMATILQNDQDMEFACMMVQNLNIIMITSSEMNCLRKQLRSLDTKHGQQLFLTLFRSWSHNAVAAFSLALIAQAYELASNMLQIFAELDITVNMLIQLDQMVQLLESPAFTYLRLQLLEPDKYPYLFKCLYGIFMLLPQSSAFSTLRSRLNSASSLGFLHVMPKR</sequence>
<proteinExistence type="inferred from homology"/>
<dbReference type="Pfam" id="PF12755">
    <property type="entry name" value="Vac14_Fab1_bd"/>
    <property type="match status" value="1"/>
</dbReference>
<reference evidence="7" key="2">
    <citation type="submission" date="2023-02" db="EMBL/GenBank/DDBJ databases">
        <authorList>
            <consortium name="DOE Joint Genome Institute"/>
            <person name="Mondo S.J."/>
            <person name="Chang Y."/>
            <person name="Wang Y."/>
            <person name="Ahrendt S."/>
            <person name="Andreopoulos W."/>
            <person name="Barry K."/>
            <person name="Beard J."/>
            <person name="Benny G.L."/>
            <person name="Blankenship S."/>
            <person name="Bonito G."/>
            <person name="Cuomo C."/>
            <person name="Desiro A."/>
            <person name="Gervers K.A."/>
            <person name="Hundley H."/>
            <person name="Kuo A."/>
            <person name="LaButti K."/>
            <person name="Lang B.F."/>
            <person name="Lipzen A."/>
            <person name="O'Donnell K."/>
            <person name="Pangilinan J."/>
            <person name="Reynolds N."/>
            <person name="Sandor L."/>
            <person name="Smith M.W."/>
            <person name="Tsang A."/>
            <person name="Grigoriev I.V."/>
            <person name="Stajich J.E."/>
            <person name="Spatafora J.W."/>
        </authorList>
    </citation>
    <scope>NUCLEOTIDE SEQUENCE</scope>
    <source>
        <strain evidence="7">RSA 2281</strain>
    </source>
</reference>
<dbReference type="GO" id="GO:0000329">
    <property type="term" value="C:fungal-type vacuole membrane"/>
    <property type="evidence" value="ECO:0007669"/>
    <property type="project" value="TreeGrafter"/>
</dbReference>
<dbReference type="GO" id="GO:0010008">
    <property type="term" value="C:endosome membrane"/>
    <property type="evidence" value="ECO:0007669"/>
    <property type="project" value="TreeGrafter"/>
</dbReference>
<comment type="similarity">
    <text evidence="2">Belongs to the VAC14 family.</text>
</comment>
<dbReference type="PANTHER" id="PTHR16023:SF0">
    <property type="entry name" value="PROTEIN VAC14 HOMOLOG"/>
    <property type="match status" value="1"/>
</dbReference>
<evidence type="ECO:0000256" key="4">
    <source>
        <dbReference type="ARBA" id="ARBA00023136"/>
    </source>
</evidence>
<dbReference type="InterPro" id="IPR026825">
    <property type="entry name" value="Vac14"/>
</dbReference>
<evidence type="ECO:0000256" key="2">
    <source>
        <dbReference type="ARBA" id="ARBA00010225"/>
    </source>
</evidence>
<feature type="domain" description="Vacuolar protein 14 C-terminal Fig4-binding" evidence="6">
    <location>
        <begin position="609"/>
        <end position="785"/>
    </location>
</feature>
<comment type="caution">
    <text evidence="7">The sequence shown here is derived from an EMBL/GenBank/DDBJ whole genome shotgun (WGS) entry which is preliminary data.</text>
</comment>
<feature type="compositionally biased region" description="Low complexity" evidence="5">
    <location>
        <begin position="321"/>
        <end position="339"/>
    </location>
</feature>
<protein>
    <submittedName>
        <fullName evidence="7">Vacuolar protein 14 C-terminal Fig4p binding-domain-containing protein</fullName>
    </submittedName>
</protein>
<evidence type="ECO:0000256" key="5">
    <source>
        <dbReference type="SAM" id="MobiDB-lite"/>
    </source>
</evidence>
<feature type="region of interest" description="Disordered" evidence="5">
    <location>
        <begin position="279"/>
        <end position="350"/>
    </location>
</feature>
<evidence type="ECO:0000313" key="8">
    <source>
        <dbReference type="Proteomes" id="UP001209540"/>
    </source>
</evidence>
<keyword evidence="8" id="KW-1185">Reference proteome</keyword>
<organism evidence="7 8">
    <name type="scientific">Phascolomyces articulosus</name>
    <dbReference type="NCBI Taxonomy" id="60185"/>
    <lineage>
        <taxon>Eukaryota</taxon>
        <taxon>Fungi</taxon>
        <taxon>Fungi incertae sedis</taxon>
        <taxon>Mucoromycota</taxon>
        <taxon>Mucoromycotina</taxon>
        <taxon>Mucoromycetes</taxon>
        <taxon>Mucorales</taxon>
        <taxon>Lichtheimiaceae</taxon>
        <taxon>Phascolomyces</taxon>
    </lineage>
</organism>